<proteinExistence type="predicted"/>
<dbReference type="RefSeq" id="WP_008854368.1">
    <property type="nucleotide sequence ID" value="NZ_AGFR01000007.1"/>
</dbReference>
<dbReference type="EMBL" id="AGFR01000007">
    <property type="protein sequence ID" value="EHD14019.1"/>
    <property type="molecule type" value="Genomic_DNA"/>
</dbReference>
<feature type="signal peptide" evidence="1">
    <location>
        <begin position="1"/>
        <end position="23"/>
    </location>
</feature>
<dbReference type="OrthoDB" id="7281212at2"/>
<evidence type="ECO:0000313" key="3">
    <source>
        <dbReference type="Proteomes" id="UP000005939"/>
    </source>
</evidence>
<dbReference type="AlphaFoldDB" id="G6F0E7"/>
<sequence>MKKYLYAVPLLAFGFGIMLSAHAEVKPRLAYAHVTVEYEHKELRSDYQVFPVHLQWTKENYDSNKAPIVLMPFNLPKSVPNGAEFVGVTGTITATTVGESPDEKKDAVALLEMFSSSSDYCPKMGETINPSTFNLYDTSKFTSYFSQIMKQTNVGDKTLDIDYTMAQGLPLNLGEDKCMFLKFDGWDWQSKPYTITADLEIKYKTSASNYNPNIQKKSLDVENLWGAPDTGYTVYPVLKDGNSANQTLPPGTIMSVFGGVGVLNVNYPNLKDWVVQSKIIVYKNGSCEKAFPKHRLSRFRWQDTNSFIDSTSLDTSTVIAEKTLKGSGINAALTQMTGNGNLPIHVEDGDCVAQAFVNSNVHGITDPLNEEGQAGFSFIPD</sequence>
<keyword evidence="1" id="KW-0732">Signal</keyword>
<name>G6F0E7_9PROT</name>
<dbReference type="STRING" id="1088868.CIN_13780"/>
<comment type="caution">
    <text evidence="2">The sequence shown here is derived from an EMBL/GenBank/DDBJ whole genome shotgun (WGS) entry which is preliminary data.</text>
</comment>
<evidence type="ECO:0000256" key="1">
    <source>
        <dbReference type="SAM" id="SignalP"/>
    </source>
</evidence>
<gene>
    <name evidence="2" type="ORF">CIN_13780</name>
</gene>
<organism evidence="2 3">
    <name type="scientific">Commensalibacter intestini A911</name>
    <dbReference type="NCBI Taxonomy" id="1088868"/>
    <lineage>
        <taxon>Bacteria</taxon>
        <taxon>Pseudomonadati</taxon>
        <taxon>Pseudomonadota</taxon>
        <taxon>Alphaproteobacteria</taxon>
        <taxon>Acetobacterales</taxon>
        <taxon>Acetobacteraceae</taxon>
    </lineage>
</organism>
<protein>
    <submittedName>
        <fullName evidence="2">Uncharacterized protein</fullName>
    </submittedName>
</protein>
<feature type="chain" id="PRO_5003488688" evidence="1">
    <location>
        <begin position="24"/>
        <end position="381"/>
    </location>
</feature>
<accession>G6F0E7</accession>
<dbReference type="Proteomes" id="UP000005939">
    <property type="component" value="Unassembled WGS sequence"/>
</dbReference>
<reference evidence="2 3" key="1">
    <citation type="submission" date="2011-10" db="EMBL/GenBank/DDBJ databases">
        <title>Genome Sequence of Commensalibacter intestini A911, isolated from Drosophila gut.</title>
        <authorList>
            <person name="Lee W.-J."/>
            <person name="Kim E.-K."/>
        </authorList>
    </citation>
    <scope>NUCLEOTIDE SEQUENCE [LARGE SCALE GENOMIC DNA]</scope>
    <source>
        <strain evidence="2 3">A911</strain>
    </source>
</reference>
<evidence type="ECO:0000313" key="2">
    <source>
        <dbReference type="EMBL" id="EHD14019.1"/>
    </source>
</evidence>